<gene>
    <name evidence="3" type="ORF">M0R45_018950</name>
</gene>
<accession>A0AAW1X7H6</accession>
<dbReference type="Gene3D" id="3.40.50.10190">
    <property type="entry name" value="BRCT domain"/>
    <property type="match status" value="1"/>
</dbReference>
<reference evidence="3 4" key="1">
    <citation type="journal article" date="2023" name="G3 (Bethesda)">
        <title>A chromosome-length genome assembly and annotation of blackberry (Rubus argutus, cv. 'Hillquist').</title>
        <authorList>
            <person name="Bruna T."/>
            <person name="Aryal R."/>
            <person name="Dudchenko O."/>
            <person name="Sargent D.J."/>
            <person name="Mead D."/>
            <person name="Buti M."/>
            <person name="Cavallini A."/>
            <person name="Hytonen T."/>
            <person name="Andres J."/>
            <person name="Pham M."/>
            <person name="Weisz D."/>
            <person name="Mascagni F."/>
            <person name="Usai G."/>
            <person name="Natali L."/>
            <person name="Bassil N."/>
            <person name="Fernandez G.E."/>
            <person name="Lomsadze A."/>
            <person name="Armour M."/>
            <person name="Olukolu B."/>
            <person name="Poorten T."/>
            <person name="Britton C."/>
            <person name="Davik J."/>
            <person name="Ashrafi H."/>
            <person name="Aiden E.L."/>
            <person name="Borodovsky M."/>
            <person name="Worthington M."/>
        </authorList>
    </citation>
    <scope>NUCLEOTIDE SEQUENCE [LARGE SCALE GENOMIC DNA]</scope>
    <source>
        <strain evidence="3">PI 553951</strain>
    </source>
</reference>
<organism evidence="3 4">
    <name type="scientific">Rubus argutus</name>
    <name type="common">Southern blackberry</name>
    <dbReference type="NCBI Taxonomy" id="59490"/>
    <lineage>
        <taxon>Eukaryota</taxon>
        <taxon>Viridiplantae</taxon>
        <taxon>Streptophyta</taxon>
        <taxon>Embryophyta</taxon>
        <taxon>Tracheophyta</taxon>
        <taxon>Spermatophyta</taxon>
        <taxon>Magnoliopsida</taxon>
        <taxon>eudicotyledons</taxon>
        <taxon>Gunneridae</taxon>
        <taxon>Pentapetalae</taxon>
        <taxon>rosids</taxon>
        <taxon>fabids</taxon>
        <taxon>Rosales</taxon>
        <taxon>Rosaceae</taxon>
        <taxon>Rosoideae</taxon>
        <taxon>Rosoideae incertae sedis</taxon>
        <taxon>Rubus</taxon>
    </lineage>
</organism>
<evidence type="ECO:0000313" key="4">
    <source>
        <dbReference type="Proteomes" id="UP001457282"/>
    </source>
</evidence>
<dbReference type="PANTHER" id="PTHR47576:SF2">
    <property type="entry name" value="BRCT DOMAIN DNA REPAIR PROTEIN-RELATED"/>
    <property type="match status" value="1"/>
</dbReference>
<dbReference type="PANTHER" id="PTHR47576">
    <property type="entry name" value="BRCT DOMAIN DNA REPAIR PROTEIN-RELATED"/>
    <property type="match status" value="1"/>
</dbReference>
<evidence type="ECO:0000256" key="1">
    <source>
        <dbReference type="SAM" id="Phobius"/>
    </source>
</evidence>
<evidence type="ECO:0000313" key="3">
    <source>
        <dbReference type="EMBL" id="KAK9931682.1"/>
    </source>
</evidence>
<proteinExistence type="predicted"/>
<dbReference type="InterPro" id="IPR046522">
    <property type="entry name" value="DUF6699"/>
</dbReference>
<name>A0AAW1X7H6_RUBAR</name>
<protein>
    <recommendedName>
        <fullName evidence="2">DUF6699 domain-containing protein</fullName>
    </recommendedName>
</protein>
<sequence>MYTFGGPNILSFRNHIFINTFGGAFFNKCYGFGGRKFEHALKHGSRNGLSIVTIGWFVDSVRKNVRLSESLYSIKSFGQNGIHLDELNRLVGFSGTENSCLTVGAHLSSIEEPQFSGRESNCNRSSDSTLSGHSMYINLDISAELRIKVIQAAGREGATFIDQWFCSLYILVMTMKLIVFLMCFGHWVSKTVKEKYVQRLVHMSADLARQVSVMLEDLQNGIADEETTEQNVPEDAQTYRNKANHKKRQQIVNSAQTGVRNCHGHRMQTCQTPMRPITPCSLLDSICWSILEPTSTASIYTETLSSEDFDEHHTFVLFDAKGDGKTEASFANLTRPLKERYEKSELIFKNHFLTILFPIDLFAEMGPSSRTFINNDGFTCLQVLDHIYAFYQENMSVHEIEAAIHTDSRHADWLRSVYASKETAEHGGYVIFKRIDFLGSRRSFEMLRRVNGDNNNNVYELLVRA</sequence>
<dbReference type="Proteomes" id="UP001457282">
    <property type="component" value="Unassembled WGS sequence"/>
</dbReference>
<comment type="caution">
    <text evidence="3">The sequence shown here is derived from an EMBL/GenBank/DDBJ whole genome shotgun (WGS) entry which is preliminary data.</text>
</comment>
<dbReference type="InterPro" id="IPR036420">
    <property type="entry name" value="BRCT_dom_sf"/>
</dbReference>
<keyword evidence="1" id="KW-0812">Transmembrane</keyword>
<dbReference type="SUPFAM" id="SSF52113">
    <property type="entry name" value="BRCT domain"/>
    <property type="match status" value="1"/>
</dbReference>
<keyword evidence="1" id="KW-1133">Transmembrane helix</keyword>
<feature type="domain" description="DUF6699" evidence="2">
    <location>
        <begin position="374"/>
        <end position="449"/>
    </location>
</feature>
<dbReference type="EMBL" id="JBEDUW010000004">
    <property type="protein sequence ID" value="KAK9931682.1"/>
    <property type="molecule type" value="Genomic_DNA"/>
</dbReference>
<dbReference type="Pfam" id="PF20415">
    <property type="entry name" value="DUF6699"/>
    <property type="match status" value="1"/>
</dbReference>
<feature type="transmembrane region" description="Helical" evidence="1">
    <location>
        <begin position="168"/>
        <end position="189"/>
    </location>
</feature>
<evidence type="ECO:0000259" key="2">
    <source>
        <dbReference type="Pfam" id="PF20415"/>
    </source>
</evidence>
<keyword evidence="1" id="KW-0472">Membrane</keyword>
<keyword evidence="4" id="KW-1185">Reference proteome</keyword>
<dbReference type="AlphaFoldDB" id="A0AAW1X7H6"/>